<protein>
    <submittedName>
        <fullName evidence="2">N-acetylglucosamine kinase</fullName>
    </submittedName>
</protein>
<keyword evidence="2" id="KW-0808">Transferase</keyword>
<evidence type="ECO:0000259" key="1">
    <source>
        <dbReference type="Pfam" id="PF01869"/>
    </source>
</evidence>
<dbReference type="Proteomes" id="UP000244450">
    <property type="component" value="Unassembled WGS sequence"/>
</dbReference>
<proteinExistence type="predicted"/>
<dbReference type="Gene3D" id="1.10.720.160">
    <property type="match status" value="1"/>
</dbReference>
<organism evidence="2 3">
    <name type="scientific">Chitinophaga parva</name>
    <dbReference type="NCBI Taxonomy" id="2169414"/>
    <lineage>
        <taxon>Bacteria</taxon>
        <taxon>Pseudomonadati</taxon>
        <taxon>Bacteroidota</taxon>
        <taxon>Chitinophagia</taxon>
        <taxon>Chitinophagales</taxon>
        <taxon>Chitinophagaceae</taxon>
        <taxon>Chitinophaga</taxon>
    </lineage>
</organism>
<dbReference type="AlphaFoldDB" id="A0A2T7BQE6"/>
<dbReference type="EMBL" id="QCYK01000001">
    <property type="protein sequence ID" value="PUZ29894.1"/>
    <property type="molecule type" value="Genomic_DNA"/>
</dbReference>
<dbReference type="SUPFAM" id="SSF53067">
    <property type="entry name" value="Actin-like ATPase domain"/>
    <property type="match status" value="2"/>
</dbReference>
<dbReference type="Gene3D" id="3.30.420.40">
    <property type="match status" value="2"/>
</dbReference>
<sequence>MKTILIADSGSTKTAWCLVENGHQRTFRTQGISPYFQTPAQVQQILQTELVSQDPALLKVEELYFYGTGLLAEANARMVEDALQAVFTNTNISVTHDLMGAARGLCGHNPGIVSILGTGSNSCYYNGTAIVKNNPGLGYILGDEGSGAYLGKHILQYYLYNSFDDELKFKFEAKFNTSRDEILENVYRKPLANRYLASFASFLSENRGHFLVENILEDGFNEFFFNHLYKYRESWTFPLHFTGGVASSFQDVLQELCNLYELQLGTIARSPLEGLVRYHSMLS</sequence>
<dbReference type="PANTHER" id="PTHR43190">
    <property type="entry name" value="N-ACETYL-D-GLUCOSAMINE KINASE"/>
    <property type="match status" value="1"/>
</dbReference>
<dbReference type="InterPro" id="IPR043129">
    <property type="entry name" value="ATPase_NBD"/>
</dbReference>
<dbReference type="PANTHER" id="PTHR43190:SF3">
    <property type="entry name" value="N-ACETYL-D-GLUCOSAMINE KINASE"/>
    <property type="match status" value="1"/>
</dbReference>
<comment type="caution">
    <text evidence="2">The sequence shown here is derived from an EMBL/GenBank/DDBJ whole genome shotgun (WGS) entry which is preliminary data.</text>
</comment>
<dbReference type="OrthoDB" id="871343at2"/>
<feature type="domain" description="ATPase BadF/BadG/BcrA/BcrD type" evidence="1">
    <location>
        <begin position="8"/>
        <end position="217"/>
    </location>
</feature>
<reference evidence="2 3" key="1">
    <citation type="submission" date="2018-04" db="EMBL/GenBank/DDBJ databases">
        <title>Chitinophaga fuyangensis sp. nov., isolated from soil in a chemical factory.</title>
        <authorList>
            <person name="Chen K."/>
        </authorList>
    </citation>
    <scope>NUCLEOTIDE SEQUENCE [LARGE SCALE GENOMIC DNA]</scope>
    <source>
        <strain evidence="2 3">LY-1</strain>
    </source>
</reference>
<dbReference type="InterPro" id="IPR002731">
    <property type="entry name" value="ATPase_BadF"/>
</dbReference>
<keyword evidence="2" id="KW-0418">Kinase</keyword>
<evidence type="ECO:0000313" key="3">
    <source>
        <dbReference type="Proteomes" id="UP000244450"/>
    </source>
</evidence>
<dbReference type="GO" id="GO:0016301">
    <property type="term" value="F:kinase activity"/>
    <property type="evidence" value="ECO:0007669"/>
    <property type="project" value="UniProtKB-KW"/>
</dbReference>
<keyword evidence="3" id="KW-1185">Reference proteome</keyword>
<gene>
    <name evidence="2" type="ORF">DCC81_09140</name>
</gene>
<name>A0A2T7BQE6_9BACT</name>
<dbReference type="Pfam" id="PF01869">
    <property type="entry name" value="BcrAD_BadFG"/>
    <property type="match status" value="1"/>
</dbReference>
<evidence type="ECO:0000313" key="2">
    <source>
        <dbReference type="EMBL" id="PUZ29894.1"/>
    </source>
</evidence>
<dbReference type="CDD" id="cd24079">
    <property type="entry name" value="ASKHA_NBD_PG1100-like"/>
    <property type="match status" value="1"/>
</dbReference>
<dbReference type="InterPro" id="IPR052519">
    <property type="entry name" value="Euk-type_GlcNAc_Kinase"/>
</dbReference>
<accession>A0A2T7BQE6</accession>